<sequence>MIHNSKFIVTNFAYGNGPYLRTTELALAFNDELEKVGKKRLGIIVPLVYGDKQKQTMREEFGDVPEIVFDEKLGEILRGVFYGSVGSPQVSGNFQDYLKKWAQSVKGASEKAHKHLEETYGKDIVVELSRSPRLRYDIAPAYFTSFGFLGEIYEQAGLKDAAKAADWVERDYRIHCLSYPGTFSFLQNRQPRYKTEMETPPIIKNLELRMKNEELAEGIFVTVSGIAGLEKLYAETGKLGLKIYTNDPKVVPGGIKASPDLVGNPNIKLHFARSGWGSVYLSLFSGTPLVVPEFDPSDDPEIKFNNQTIEKLGIGIIYRGQNLDQLLKESEAVKENMQKVREDILKRWGTLDGNKYAASLFARDFLGA</sequence>
<protein>
    <recommendedName>
        <fullName evidence="3">Glycosyltransferase</fullName>
    </recommendedName>
</protein>
<organism evidence="1 2">
    <name type="scientific">Candidatus Harrisonbacteria bacterium RIFCSPLOWO2_02_FULL_41_13b</name>
    <dbReference type="NCBI Taxonomy" id="1798409"/>
    <lineage>
        <taxon>Bacteria</taxon>
        <taxon>Candidatus Harrisoniibacteriota</taxon>
    </lineage>
</organism>
<dbReference type="EMBL" id="MHJL01000030">
    <property type="protein sequence ID" value="OGY67060.1"/>
    <property type="molecule type" value="Genomic_DNA"/>
</dbReference>
<comment type="caution">
    <text evidence="1">The sequence shown here is derived from an EMBL/GenBank/DDBJ whole genome shotgun (WGS) entry which is preliminary data.</text>
</comment>
<dbReference type="Proteomes" id="UP000177690">
    <property type="component" value="Unassembled WGS sequence"/>
</dbReference>
<dbReference type="AlphaFoldDB" id="A0A1G1ZTH9"/>
<evidence type="ECO:0000313" key="2">
    <source>
        <dbReference type="Proteomes" id="UP000177690"/>
    </source>
</evidence>
<evidence type="ECO:0000313" key="1">
    <source>
        <dbReference type="EMBL" id="OGY67060.1"/>
    </source>
</evidence>
<reference evidence="1 2" key="1">
    <citation type="journal article" date="2016" name="Nat. Commun.">
        <title>Thousands of microbial genomes shed light on interconnected biogeochemical processes in an aquifer system.</title>
        <authorList>
            <person name="Anantharaman K."/>
            <person name="Brown C.T."/>
            <person name="Hug L.A."/>
            <person name="Sharon I."/>
            <person name="Castelle C.J."/>
            <person name="Probst A.J."/>
            <person name="Thomas B.C."/>
            <person name="Singh A."/>
            <person name="Wilkins M.J."/>
            <person name="Karaoz U."/>
            <person name="Brodie E.L."/>
            <person name="Williams K.H."/>
            <person name="Hubbard S.S."/>
            <person name="Banfield J.F."/>
        </authorList>
    </citation>
    <scope>NUCLEOTIDE SEQUENCE [LARGE SCALE GENOMIC DNA]</scope>
</reference>
<name>A0A1G1ZTH9_9BACT</name>
<evidence type="ECO:0008006" key="3">
    <source>
        <dbReference type="Google" id="ProtNLM"/>
    </source>
</evidence>
<dbReference type="SUPFAM" id="SSF53756">
    <property type="entry name" value="UDP-Glycosyltransferase/glycogen phosphorylase"/>
    <property type="match status" value="1"/>
</dbReference>
<accession>A0A1G1ZTH9</accession>
<proteinExistence type="predicted"/>
<gene>
    <name evidence="1" type="ORF">A3I24_02665</name>
</gene>
<dbReference type="STRING" id="1798409.A3I24_02665"/>